<dbReference type="PANTHER" id="PTHR39203">
    <property type="entry name" value="CYTOPLASMIC PROTEIN-RELATED"/>
    <property type="match status" value="1"/>
</dbReference>
<feature type="domain" description="ASCH" evidence="1">
    <location>
        <begin position="9"/>
        <end position="133"/>
    </location>
</feature>
<evidence type="ECO:0000259" key="1">
    <source>
        <dbReference type="SMART" id="SM01022"/>
    </source>
</evidence>
<evidence type="ECO:0000313" key="2">
    <source>
        <dbReference type="EMBL" id="MDV6303795.1"/>
    </source>
</evidence>
<dbReference type="PIRSF" id="PIRSF021320">
    <property type="entry name" value="DUF984"/>
    <property type="match status" value="1"/>
</dbReference>
<dbReference type="PANTHER" id="PTHR39203:SF1">
    <property type="entry name" value="CYTOPLASMIC PROTEIN"/>
    <property type="match status" value="1"/>
</dbReference>
<protein>
    <submittedName>
        <fullName evidence="2">ASCH domain-containing protein</fullName>
    </submittedName>
</protein>
<dbReference type="SMART" id="SM01022">
    <property type="entry name" value="ASCH"/>
    <property type="match status" value="1"/>
</dbReference>
<reference evidence="2 3" key="1">
    <citation type="submission" date="2023-10" db="EMBL/GenBank/DDBJ databases">
        <title>Development of a sustainable strategy for remediation of hydrocarbon-contaminated territories based on the waste exchange concept.</title>
        <authorList>
            <person name="Krivoruchko A."/>
        </authorList>
    </citation>
    <scope>NUCLEOTIDE SEQUENCE [LARGE SCALE GENOMIC DNA]</scope>
    <source>
        <strain evidence="2 3">IEGM 1327</strain>
    </source>
</reference>
<accession>A0ABU4D257</accession>
<dbReference type="Pfam" id="PF04266">
    <property type="entry name" value="ASCH"/>
    <property type="match status" value="1"/>
</dbReference>
<gene>
    <name evidence="2" type="ORF">R3P93_14615</name>
</gene>
<evidence type="ECO:0000313" key="3">
    <source>
        <dbReference type="Proteomes" id="UP001186104"/>
    </source>
</evidence>
<dbReference type="InterPro" id="IPR009326">
    <property type="entry name" value="DUF984"/>
</dbReference>
<dbReference type="SUPFAM" id="SSF88697">
    <property type="entry name" value="PUA domain-like"/>
    <property type="match status" value="1"/>
</dbReference>
<dbReference type="RefSeq" id="WP_317533337.1">
    <property type="nucleotide sequence ID" value="NZ_JAWLKF010000007.1"/>
</dbReference>
<dbReference type="EMBL" id="JAWLKF010000007">
    <property type="protein sequence ID" value="MDV6303795.1"/>
    <property type="molecule type" value="Genomic_DNA"/>
</dbReference>
<dbReference type="Proteomes" id="UP001186104">
    <property type="component" value="Unassembled WGS sequence"/>
</dbReference>
<dbReference type="Gene3D" id="3.10.400.10">
    <property type="entry name" value="Sulfate adenylyltransferase"/>
    <property type="match status" value="1"/>
</dbReference>
<dbReference type="InterPro" id="IPR007374">
    <property type="entry name" value="ASCH_domain"/>
</dbReference>
<keyword evidence="3" id="KW-1185">Reference proteome</keyword>
<dbReference type="InterPro" id="IPR015947">
    <property type="entry name" value="PUA-like_sf"/>
</dbReference>
<organism evidence="2 3">
    <name type="scientific">Rhodococcus cerastii</name>
    <dbReference type="NCBI Taxonomy" id="908616"/>
    <lineage>
        <taxon>Bacteria</taxon>
        <taxon>Bacillati</taxon>
        <taxon>Actinomycetota</taxon>
        <taxon>Actinomycetes</taxon>
        <taxon>Mycobacteriales</taxon>
        <taxon>Nocardiaceae</taxon>
        <taxon>Rhodococcus</taxon>
    </lineage>
</organism>
<name>A0ABU4D257_9NOCA</name>
<comment type="caution">
    <text evidence="2">The sequence shown here is derived from an EMBL/GenBank/DDBJ whole genome shotgun (WGS) entry which is preliminary data.</text>
</comment>
<sequence length="133" mass="14580">MTDLPIVEFAYPGPLRDRLVAAVLSGEKTSTASLLIQYTEEELPRVGERGAVVDSAGVVVGVIETTGVDIVALKDVSLQHALDEGEGYIDVAHWRAGHERFWHSPEVRAELGDPDFTVDDDTRVVLERFILVP</sequence>
<proteinExistence type="predicted"/>